<name>A0AAW4WYZ7_9FIRM</name>
<feature type="transmembrane region" description="Helical" evidence="1">
    <location>
        <begin position="63"/>
        <end position="88"/>
    </location>
</feature>
<protein>
    <submittedName>
        <fullName evidence="2">Uncharacterized protein</fullName>
    </submittedName>
</protein>
<feature type="transmembrane region" description="Helical" evidence="1">
    <location>
        <begin position="15"/>
        <end position="31"/>
    </location>
</feature>
<dbReference type="RefSeq" id="WP_229345380.1">
    <property type="nucleotide sequence ID" value="NZ_JAJFAT010000008.1"/>
</dbReference>
<keyword evidence="1" id="KW-0812">Transmembrane</keyword>
<gene>
    <name evidence="2" type="ORF">LJ207_06605</name>
</gene>
<proteinExistence type="predicted"/>
<keyword evidence="1" id="KW-0472">Membrane</keyword>
<evidence type="ECO:0000313" key="3">
    <source>
        <dbReference type="Proteomes" id="UP001199296"/>
    </source>
</evidence>
<comment type="caution">
    <text evidence="2">The sequence shown here is derived from an EMBL/GenBank/DDBJ whole genome shotgun (WGS) entry which is preliminary data.</text>
</comment>
<reference evidence="2 3" key="1">
    <citation type="submission" date="2021-10" db="EMBL/GenBank/DDBJ databases">
        <authorList>
            <person name="Grouzdev D.S."/>
            <person name="Pantiukh K.S."/>
            <person name="Krutkina M.S."/>
        </authorList>
    </citation>
    <scope>NUCLEOTIDE SEQUENCE [LARGE SCALE GENOMIC DNA]</scope>
    <source>
        <strain evidence="2 3">Z-7514</strain>
    </source>
</reference>
<sequence length="100" mass="11674">MLKLIFQGFTSNKAGKLYLISIAILIFSNIITSANTNLYIISTISVIIYFIALIYYAKYLKTNIWLIVFLVILSLFPMGIWMTVFYFARQNYIIQKQKID</sequence>
<accession>A0AAW4WYZ7</accession>
<evidence type="ECO:0000256" key="1">
    <source>
        <dbReference type="SAM" id="Phobius"/>
    </source>
</evidence>
<keyword evidence="3" id="KW-1185">Reference proteome</keyword>
<dbReference type="Proteomes" id="UP001199296">
    <property type="component" value="Unassembled WGS sequence"/>
</dbReference>
<dbReference type="EMBL" id="JAJFAT010000008">
    <property type="protein sequence ID" value="MCC3144989.1"/>
    <property type="molecule type" value="Genomic_DNA"/>
</dbReference>
<evidence type="ECO:0000313" key="2">
    <source>
        <dbReference type="EMBL" id="MCC3144989.1"/>
    </source>
</evidence>
<feature type="transmembrane region" description="Helical" evidence="1">
    <location>
        <begin position="38"/>
        <end position="57"/>
    </location>
</feature>
<dbReference type="AlphaFoldDB" id="A0AAW4WYZ7"/>
<keyword evidence="1" id="KW-1133">Transmembrane helix</keyword>
<organism evidence="2 3">
    <name type="scientific">Halanaerobium polyolivorans</name>
    <dbReference type="NCBI Taxonomy" id="2886943"/>
    <lineage>
        <taxon>Bacteria</taxon>
        <taxon>Bacillati</taxon>
        <taxon>Bacillota</taxon>
        <taxon>Clostridia</taxon>
        <taxon>Halanaerobiales</taxon>
        <taxon>Halanaerobiaceae</taxon>
        <taxon>Halanaerobium</taxon>
    </lineage>
</organism>